<name>A0A9D2VVP4_9FIRM</name>
<comment type="caution">
    <text evidence="2">The sequence shown here is derived from an EMBL/GenBank/DDBJ whole genome shotgun (WGS) entry which is preliminary data.</text>
</comment>
<protein>
    <recommendedName>
        <fullName evidence="4">DUF2975 domain-containing protein</fullName>
    </recommendedName>
</protein>
<gene>
    <name evidence="2" type="ORF">K8V39_02180</name>
</gene>
<reference evidence="2" key="1">
    <citation type="journal article" date="2021" name="PeerJ">
        <title>Extensive microbial diversity within the chicken gut microbiome revealed by metagenomics and culture.</title>
        <authorList>
            <person name="Gilroy R."/>
            <person name="Ravi A."/>
            <person name="Getino M."/>
            <person name="Pursley I."/>
            <person name="Horton D.L."/>
            <person name="Alikhan N.F."/>
            <person name="Baker D."/>
            <person name="Gharbi K."/>
            <person name="Hall N."/>
            <person name="Watson M."/>
            <person name="Adriaenssens E.M."/>
            <person name="Foster-Nyarko E."/>
            <person name="Jarju S."/>
            <person name="Secka A."/>
            <person name="Antonio M."/>
            <person name="Oren A."/>
            <person name="Chaudhuri R.R."/>
            <person name="La Ragione R."/>
            <person name="Hildebrand F."/>
            <person name="Pallen M.J."/>
        </authorList>
    </citation>
    <scope>NUCLEOTIDE SEQUENCE</scope>
    <source>
        <strain evidence="2">USAMLcec4-12693</strain>
    </source>
</reference>
<evidence type="ECO:0000256" key="1">
    <source>
        <dbReference type="SAM" id="Phobius"/>
    </source>
</evidence>
<keyword evidence="1" id="KW-1133">Transmembrane helix</keyword>
<dbReference type="AlphaFoldDB" id="A0A9D2VVP4"/>
<dbReference type="RefSeq" id="WP_270644260.1">
    <property type="nucleotide sequence ID" value="NZ_DYXE01000022.1"/>
</dbReference>
<reference evidence="2" key="2">
    <citation type="submission" date="2021-09" db="EMBL/GenBank/DDBJ databases">
        <authorList>
            <person name="Gilroy R."/>
        </authorList>
    </citation>
    <scope>NUCLEOTIDE SEQUENCE</scope>
    <source>
        <strain evidence="2">USAMLcec4-12693</strain>
    </source>
</reference>
<evidence type="ECO:0000313" key="3">
    <source>
        <dbReference type="Proteomes" id="UP000813420"/>
    </source>
</evidence>
<sequence>MERHEFRMDTRGVDRHNVSRRVKVLLGISLFLTGFGALGGTMSIVSRIREEAWEEMGTVAFCWNVLFALILIISLVGLIRIALDLGEGKVFSRTLTVCVWLIGAVITAASMGIPRLPDYQSSGFEILSHGNFVLIDGAILIPGILLVILGSLIQEGFKLQKDEEEIL</sequence>
<feature type="transmembrane region" description="Helical" evidence="1">
    <location>
        <begin position="24"/>
        <end position="45"/>
    </location>
</feature>
<evidence type="ECO:0000313" key="2">
    <source>
        <dbReference type="EMBL" id="HJH49055.1"/>
    </source>
</evidence>
<keyword evidence="1" id="KW-0472">Membrane</keyword>
<organism evidence="2 3">
    <name type="scientific">Merdimonas faecis</name>
    <dbReference type="NCBI Taxonomy" id="1653435"/>
    <lineage>
        <taxon>Bacteria</taxon>
        <taxon>Bacillati</taxon>
        <taxon>Bacillota</taxon>
        <taxon>Clostridia</taxon>
        <taxon>Lachnospirales</taxon>
        <taxon>Lachnospiraceae</taxon>
        <taxon>Merdimonas</taxon>
    </lineage>
</organism>
<proteinExistence type="predicted"/>
<dbReference type="Proteomes" id="UP000813420">
    <property type="component" value="Unassembled WGS sequence"/>
</dbReference>
<keyword evidence="1" id="KW-0812">Transmembrane</keyword>
<dbReference type="EMBL" id="DYXE01000022">
    <property type="protein sequence ID" value="HJH49055.1"/>
    <property type="molecule type" value="Genomic_DNA"/>
</dbReference>
<evidence type="ECO:0008006" key="4">
    <source>
        <dbReference type="Google" id="ProtNLM"/>
    </source>
</evidence>
<feature type="transmembrane region" description="Helical" evidence="1">
    <location>
        <begin position="133"/>
        <end position="153"/>
    </location>
</feature>
<feature type="transmembrane region" description="Helical" evidence="1">
    <location>
        <begin position="65"/>
        <end position="83"/>
    </location>
</feature>
<accession>A0A9D2VVP4</accession>
<feature type="transmembrane region" description="Helical" evidence="1">
    <location>
        <begin position="95"/>
        <end position="113"/>
    </location>
</feature>